<evidence type="ECO:0000313" key="2">
    <source>
        <dbReference type="EMBL" id="CAJ0581923.1"/>
    </source>
</evidence>
<protein>
    <submittedName>
        <fullName evidence="2">Uncharacterized protein</fullName>
    </submittedName>
</protein>
<evidence type="ECO:0000313" key="3">
    <source>
        <dbReference type="Proteomes" id="UP001177023"/>
    </source>
</evidence>
<feature type="chain" id="PRO_5041290683" evidence="1">
    <location>
        <begin position="16"/>
        <end position="143"/>
    </location>
</feature>
<keyword evidence="3" id="KW-1185">Reference proteome</keyword>
<comment type="caution">
    <text evidence="2">The sequence shown here is derived from an EMBL/GenBank/DDBJ whole genome shotgun (WGS) entry which is preliminary data.</text>
</comment>
<keyword evidence="1" id="KW-0732">Signal</keyword>
<feature type="signal peptide" evidence="1">
    <location>
        <begin position="1"/>
        <end position="15"/>
    </location>
</feature>
<organism evidence="2 3">
    <name type="scientific">Mesorhabditis spiculigera</name>
    <dbReference type="NCBI Taxonomy" id="96644"/>
    <lineage>
        <taxon>Eukaryota</taxon>
        <taxon>Metazoa</taxon>
        <taxon>Ecdysozoa</taxon>
        <taxon>Nematoda</taxon>
        <taxon>Chromadorea</taxon>
        <taxon>Rhabditida</taxon>
        <taxon>Rhabditina</taxon>
        <taxon>Rhabditomorpha</taxon>
        <taxon>Rhabditoidea</taxon>
        <taxon>Rhabditidae</taxon>
        <taxon>Mesorhabditinae</taxon>
        <taxon>Mesorhabditis</taxon>
    </lineage>
</organism>
<evidence type="ECO:0000256" key="1">
    <source>
        <dbReference type="SAM" id="SignalP"/>
    </source>
</evidence>
<reference evidence="2" key="1">
    <citation type="submission" date="2023-06" db="EMBL/GenBank/DDBJ databases">
        <authorList>
            <person name="Delattre M."/>
        </authorList>
    </citation>
    <scope>NUCLEOTIDE SEQUENCE</scope>
    <source>
        <strain evidence="2">AF72</strain>
    </source>
</reference>
<accession>A0AA36D6C7</accession>
<name>A0AA36D6C7_9BILA</name>
<sequence length="143" mass="15988">MSKYIIFSFFVSVAAQLFYRQAAVYPPRNLNTGRQQPMTNLVYPVYPWAVGGYGAVVQPNPAVLPNPAIGSPNCPKSPFAMFLSQQEQEGLHELIVEARKTGAGEAEVKQYIDRYVQAVLSPEKYQNFQQASQQFNARLPGPY</sequence>
<feature type="non-terminal residue" evidence="2">
    <location>
        <position position="1"/>
    </location>
</feature>
<proteinExistence type="predicted"/>
<dbReference type="AlphaFoldDB" id="A0AA36D6C7"/>
<dbReference type="EMBL" id="CATQJA010002664">
    <property type="protein sequence ID" value="CAJ0581923.1"/>
    <property type="molecule type" value="Genomic_DNA"/>
</dbReference>
<gene>
    <name evidence="2" type="ORF">MSPICULIGERA_LOCUS20072</name>
</gene>
<dbReference type="Proteomes" id="UP001177023">
    <property type="component" value="Unassembled WGS sequence"/>
</dbReference>